<organism evidence="2 3">
    <name type="scientific">Novosphingobium piscinae</name>
    <dbReference type="NCBI Taxonomy" id="1507448"/>
    <lineage>
        <taxon>Bacteria</taxon>
        <taxon>Pseudomonadati</taxon>
        <taxon>Pseudomonadota</taxon>
        <taxon>Alphaproteobacteria</taxon>
        <taxon>Sphingomonadales</taxon>
        <taxon>Sphingomonadaceae</taxon>
        <taxon>Novosphingobium</taxon>
    </lineage>
</organism>
<gene>
    <name evidence="2" type="ORF">H7F53_06505</name>
</gene>
<dbReference type="InterPro" id="IPR052020">
    <property type="entry name" value="Cyclic_di-GMP/3'3'-cGAMP_PDE"/>
</dbReference>
<evidence type="ECO:0000313" key="2">
    <source>
        <dbReference type="EMBL" id="MBC2668786.1"/>
    </source>
</evidence>
<dbReference type="Gene3D" id="1.10.3210.10">
    <property type="entry name" value="Hypothetical protein af1432"/>
    <property type="match status" value="3"/>
</dbReference>
<dbReference type="SUPFAM" id="SSF109604">
    <property type="entry name" value="HD-domain/PDEase-like"/>
    <property type="match status" value="2"/>
</dbReference>
<evidence type="ECO:0000313" key="3">
    <source>
        <dbReference type="Proteomes" id="UP000551327"/>
    </source>
</evidence>
<dbReference type="EMBL" id="JACLAX010000005">
    <property type="protein sequence ID" value="MBC2668786.1"/>
    <property type="molecule type" value="Genomic_DNA"/>
</dbReference>
<dbReference type="CDD" id="cd00077">
    <property type="entry name" value="HDc"/>
    <property type="match status" value="1"/>
</dbReference>
<keyword evidence="3" id="KW-1185">Reference proteome</keyword>
<dbReference type="InterPro" id="IPR003607">
    <property type="entry name" value="HD/PDEase_dom"/>
</dbReference>
<dbReference type="Proteomes" id="UP000551327">
    <property type="component" value="Unassembled WGS sequence"/>
</dbReference>
<dbReference type="InterPro" id="IPR037522">
    <property type="entry name" value="HD_GYP_dom"/>
</dbReference>
<reference evidence="2 3" key="1">
    <citation type="submission" date="2020-08" db="EMBL/GenBank/DDBJ databases">
        <title>The genome sequence of type strain Novosphingobium piscinae KCTC 42194.</title>
        <authorList>
            <person name="Liu Y."/>
        </authorList>
    </citation>
    <scope>NUCLEOTIDE SEQUENCE [LARGE SCALE GENOMIC DNA]</scope>
    <source>
        <strain evidence="2 3">KCTC 42194</strain>
    </source>
</reference>
<proteinExistence type="predicted"/>
<sequence>MQTSSRGIPSVGRSRNVRILAESWDCPSPPRSPSPVQHQFDHQFTAAQGTPGATLSQILGAFSYALDLTEGQTEGHSLRCCWIAMRLAAQLGLTATEQRDIYYAVMLKDLGCSSNSARVAELYLTDDRRFKRDFKLIGTGLSDVLGFVLRSTGHGETLIKRSRAVANILRNGPEIARDLIETRCTRGADIARRLRFSEGVAAAIHSLDEHWDGSGKPQGLSGEAIPLGARLALLAQVVDVYFVSSGAQAAIDEIAKRSGTWLDPRLARSFAGLAREASLWEELSASDLPARVAAIEPDAAIMPVDEDYLDDIAAAFGAVIDAKSPYTAGHSDRVGHFADALSGYMGMAAPERRVLRRAAILHDVGKLGVSSRILEKPGKLDDDEWRVMKSHAMHTTEILGRIPALRDMALIAGSHHERLDGTGYPLQLEATVISLETRIITTCDFFDALTADRPYRGAMPTEQAFAIMAGEAGKAIDPECLAALRETVASGLMTPGAAPLPRLSLPGG</sequence>
<dbReference type="PROSITE" id="PS51832">
    <property type="entry name" value="HD_GYP"/>
    <property type="match status" value="1"/>
</dbReference>
<dbReference type="Pfam" id="PF13487">
    <property type="entry name" value="HD_5"/>
    <property type="match status" value="2"/>
</dbReference>
<accession>A0A7X1KPI8</accession>
<comment type="caution">
    <text evidence="2">The sequence shown here is derived from an EMBL/GenBank/DDBJ whole genome shotgun (WGS) entry which is preliminary data.</text>
</comment>
<feature type="domain" description="HD-GYP" evidence="1">
    <location>
        <begin position="305"/>
        <end position="500"/>
    </location>
</feature>
<dbReference type="AlphaFoldDB" id="A0A7X1KPI8"/>
<dbReference type="PANTHER" id="PTHR45228:SF5">
    <property type="entry name" value="CYCLIC DI-GMP PHOSPHODIESTERASE VC_1348-RELATED"/>
    <property type="match status" value="1"/>
</dbReference>
<evidence type="ECO:0000259" key="1">
    <source>
        <dbReference type="PROSITE" id="PS51832"/>
    </source>
</evidence>
<dbReference type="SMART" id="SM00471">
    <property type="entry name" value="HDc"/>
    <property type="match status" value="1"/>
</dbReference>
<dbReference type="PANTHER" id="PTHR45228">
    <property type="entry name" value="CYCLIC DI-GMP PHOSPHODIESTERASE TM_0186-RELATED"/>
    <property type="match status" value="1"/>
</dbReference>
<protein>
    <submittedName>
        <fullName evidence="2">HD domain-containing protein</fullName>
    </submittedName>
</protein>
<name>A0A7X1KPI8_9SPHN</name>
<dbReference type="GO" id="GO:0008081">
    <property type="term" value="F:phosphoric diester hydrolase activity"/>
    <property type="evidence" value="ECO:0007669"/>
    <property type="project" value="UniProtKB-ARBA"/>
</dbReference>